<accession>A0A4W3H116</accession>
<feature type="region of interest" description="Disordered" evidence="3">
    <location>
        <begin position="204"/>
        <end position="247"/>
    </location>
</feature>
<keyword evidence="5" id="KW-1185">Reference proteome</keyword>
<proteinExistence type="inferred from homology"/>
<feature type="compositionally biased region" description="Polar residues" evidence="3">
    <location>
        <begin position="225"/>
        <end position="247"/>
    </location>
</feature>
<sequence>MAALASSLIRQKRELREPTNSRPVAVKRKACPRGNKSLCQKHILVLIAKVRLCGGRQGRLDKRPDPQLKGVVTTLRCQLGFCLRIHSDGSVDGTKDEASPLALFNLIPVGLRVVAIQGVKCGLYIAMNSEGYLYTSERFTPECKFKESVFENYYVTYSSLQYRQQESGRSWYLGINKHGQPMKGNRVKKTKAAAHFLPKLIEGTHSGRRRHRTGQGACARAFGPSASQRPSSGTPSIPQSLQASSQD</sequence>
<dbReference type="CDD" id="cd23309">
    <property type="entry name" value="beta-trefoil_FGF11-like"/>
    <property type="match status" value="1"/>
</dbReference>
<protein>
    <recommendedName>
        <fullName evidence="2">Fibroblast growth factor</fullName>
        <shortName evidence="2">FGF</shortName>
    </recommendedName>
</protein>
<dbReference type="GO" id="GO:0008083">
    <property type="term" value="F:growth factor activity"/>
    <property type="evidence" value="ECO:0007669"/>
    <property type="project" value="InterPro"/>
</dbReference>
<dbReference type="Ensembl" id="ENSCMIT00000009259.1">
    <property type="protein sequence ID" value="ENSCMIP00000009010.1"/>
    <property type="gene ID" value="ENSCMIG00000004800.1"/>
</dbReference>
<reference evidence="5" key="2">
    <citation type="journal article" date="2007" name="PLoS Biol.">
        <title>Survey sequencing and comparative analysis of the elephant shark (Callorhinchus milii) genome.</title>
        <authorList>
            <person name="Venkatesh B."/>
            <person name="Kirkness E.F."/>
            <person name="Loh Y.H."/>
            <person name="Halpern A.L."/>
            <person name="Lee A.P."/>
            <person name="Johnson J."/>
            <person name="Dandona N."/>
            <person name="Viswanathan L.D."/>
            <person name="Tay A."/>
            <person name="Venter J.C."/>
            <person name="Strausberg R.L."/>
            <person name="Brenner S."/>
        </authorList>
    </citation>
    <scope>NUCLEOTIDE SEQUENCE [LARGE SCALE GENOMIC DNA]</scope>
</reference>
<dbReference type="PANTHER" id="PTHR11486">
    <property type="entry name" value="FIBROBLAST GROWTH FACTOR"/>
    <property type="match status" value="1"/>
</dbReference>
<dbReference type="InterPro" id="IPR008996">
    <property type="entry name" value="IL1/FGF"/>
</dbReference>
<dbReference type="PROSITE" id="PS00247">
    <property type="entry name" value="HBGF_FGF"/>
    <property type="match status" value="1"/>
</dbReference>
<dbReference type="SMART" id="SM00442">
    <property type="entry name" value="FGF"/>
    <property type="match status" value="1"/>
</dbReference>
<dbReference type="PRINTS" id="PR00262">
    <property type="entry name" value="IL1HBGF"/>
</dbReference>
<evidence type="ECO:0000256" key="2">
    <source>
        <dbReference type="RuleBase" id="RU049442"/>
    </source>
</evidence>
<evidence type="ECO:0000256" key="3">
    <source>
        <dbReference type="SAM" id="MobiDB-lite"/>
    </source>
</evidence>
<reference evidence="5" key="1">
    <citation type="journal article" date="2006" name="Science">
        <title>Ancient noncoding elements conserved in the human genome.</title>
        <authorList>
            <person name="Venkatesh B."/>
            <person name="Kirkness E.F."/>
            <person name="Loh Y.H."/>
            <person name="Halpern A.L."/>
            <person name="Lee A.P."/>
            <person name="Johnson J."/>
            <person name="Dandona N."/>
            <person name="Viswanathan L.D."/>
            <person name="Tay A."/>
            <person name="Venter J.C."/>
            <person name="Strausberg R.L."/>
            <person name="Brenner S."/>
        </authorList>
    </citation>
    <scope>NUCLEOTIDE SEQUENCE [LARGE SCALE GENOMIC DNA]</scope>
</reference>
<dbReference type="SUPFAM" id="SSF50353">
    <property type="entry name" value="Cytokine"/>
    <property type="match status" value="1"/>
</dbReference>
<evidence type="ECO:0000313" key="5">
    <source>
        <dbReference type="Proteomes" id="UP000314986"/>
    </source>
</evidence>
<name>A0A4W3H116_CALMI</name>
<dbReference type="PRINTS" id="PR00263">
    <property type="entry name" value="HBGFFGF"/>
</dbReference>
<dbReference type="InParanoid" id="A0A4W3H116"/>
<evidence type="ECO:0000256" key="1">
    <source>
        <dbReference type="ARBA" id="ARBA00007936"/>
    </source>
</evidence>
<dbReference type="STRING" id="7868.ENSCMIP00000009010"/>
<dbReference type="InterPro" id="IPR002209">
    <property type="entry name" value="Fibroblast_GF_fam"/>
</dbReference>
<dbReference type="Gene3D" id="2.80.10.50">
    <property type="match status" value="1"/>
</dbReference>
<evidence type="ECO:0000313" key="4">
    <source>
        <dbReference type="Ensembl" id="ENSCMIP00000009010.1"/>
    </source>
</evidence>
<organism evidence="4 5">
    <name type="scientific">Callorhinchus milii</name>
    <name type="common">Ghost shark</name>
    <dbReference type="NCBI Taxonomy" id="7868"/>
    <lineage>
        <taxon>Eukaryota</taxon>
        <taxon>Metazoa</taxon>
        <taxon>Chordata</taxon>
        <taxon>Craniata</taxon>
        <taxon>Vertebrata</taxon>
        <taxon>Chondrichthyes</taxon>
        <taxon>Holocephali</taxon>
        <taxon>Chimaeriformes</taxon>
        <taxon>Callorhinchidae</taxon>
        <taxon>Callorhinchus</taxon>
    </lineage>
</organism>
<reference evidence="4" key="5">
    <citation type="submission" date="2025-09" db="UniProtKB">
        <authorList>
            <consortium name="Ensembl"/>
        </authorList>
    </citation>
    <scope>IDENTIFICATION</scope>
</reference>
<dbReference type="Pfam" id="PF00167">
    <property type="entry name" value="FGF"/>
    <property type="match status" value="1"/>
</dbReference>
<comment type="similarity">
    <text evidence="1 2">Belongs to the heparin-binding growth factors family.</text>
</comment>
<reference evidence="5" key="3">
    <citation type="journal article" date="2014" name="Nature">
        <title>Elephant shark genome provides unique insights into gnathostome evolution.</title>
        <authorList>
            <consortium name="International Elephant Shark Genome Sequencing Consortium"/>
            <person name="Venkatesh B."/>
            <person name="Lee A.P."/>
            <person name="Ravi V."/>
            <person name="Maurya A.K."/>
            <person name="Lian M.M."/>
            <person name="Swann J.B."/>
            <person name="Ohta Y."/>
            <person name="Flajnik M.F."/>
            <person name="Sutoh Y."/>
            <person name="Kasahara M."/>
            <person name="Hoon S."/>
            <person name="Gangu V."/>
            <person name="Roy S.W."/>
            <person name="Irimia M."/>
            <person name="Korzh V."/>
            <person name="Kondrychyn I."/>
            <person name="Lim Z.W."/>
            <person name="Tay B.H."/>
            <person name="Tohari S."/>
            <person name="Kong K.W."/>
            <person name="Ho S."/>
            <person name="Lorente-Galdos B."/>
            <person name="Quilez J."/>
            <person name="Marques-Bonet T."/>
            <person name="Raney B.J."/>
            <person name="Ingham P.W."/>
            <person name="Tay A."/>
            <person name="Hillier L.W."/>
            <person name="Minx P."/>
            <person name="Boehm T."/>
            <person name="Wilson R.K."/>
            <person name="Brenner S."/>
            <person name="Warren W.C."/>
        </authorList>
    </citation>
    <scope>NUCLEOTIDE SEQUENCE [LARGE SCALE GENOMIC DNA]</scope>
</reference>
<dbReference type="GeneTree" id="ENSGT00940000158058"/>
<dbReference type="AlphaFoldDB" id="A0A4W3H116"/>
<dbReference type="Proteomes" id="UP000314986">
    <property type="component" value="Unassembled WGS sequence"/>
</dbReference>
<reference evidence="4" key="4">
    <citation type="submission" date="2025-08" db="UniProtKB">
        <authorList>
            <consortium name="Ensembl"/>
        </authorList>
    </citation>
    <scope>IDENTIFICATION</scope>
</reference>